<name>A0A552WNS1_9MICO</name>
<dbReference type="EMBL" id="VJXR01000049">
    <property type="protein sequence ID" value="TRW44239.1"/>
    <property type="molecule type" value="Genomic_DNA"/>
</dbReference>
<dbReference type="GO" id="GO:0046914">
    <property type="term" value="F:transition metal ion binding"/>
    <property type="evidence" value="ECO:0007669"/>
    <property type="project" value="InterPro"/>
</dbReference>
<proteinExistence type="predicted"/>
<dbReference type="AlphaFoldDB" id="A0A552WNS1"/>
<dbReference type="SUPFAM" id="SSF50037">
    <property type="entry name" value="C-terminal domain of transcriptional repressors"/>
    <property type="match status" value="1"/>
</dbReference>
<sequence>MKLSDCRRGASVRVLGVDVPEHARLRIEEMGLRPGAVVRVTHLAAFGGVVVAAGGARVGLDAATARRVRTEPAPGRNR</sequence>
<dbReference type="RefSeq" id="WP_143419153.1">
    <property type="nucleotide sequence ID" value="NZ_VJXR01000049.1"/>
</dbReference>
<evidence type="ECO:0000256" key="1">
    <source>
        <dbReference type="ARBA" id="ARBA00023004"/>
    </source>
</evidence>
<dbReference type="Proteomes" id="UP000318693">
    <property type="component" value="Unassembled WGS sequence"/>
</dbReference>
<accession>A0A552WNS1</accession>
<comment type="caution">
    <text evidence="3">The sequence shown here is derived from an EMBL/GenBank/DDBJ whole genome shotgun (WGS) entry which is preliminary data.</text>
</comment>
<dbReference type="SMART" id="SM00899">
    <property type="entry name" value="FeoA"/>
    <property type="match status" value="1"/>
</dbReference>
<dbReference type="InterPro" id="IPR008988">
    <property type="entry name" value="Transcriptional_repressor_C"/>
</dbReference>
<dbReference type="InterPro" id="IPR007167">
    <property type="entry name" value="Fe-transptr_FeoA-like"/>
</dbReference>
<dbReference type="Gene3D" id="2.30.30.90">
    <property type="match status" value="1"/>
</dbReference>
<feature type="domain" description="Ferrous iron transporter FeoA-like" evidence="2">
    <location>
        <begin position="1"/>
        <end position="72"/>
    </location>
</feature>
<protein>
    <submittedName>
        <fullName evidence="3">Ferrous iron transport protein A</fullName>
    </submittedName>
</protein>
<evidence type="ECO:0000313" key="4">
    <source>
        <dbReference type="Proteomes" id="UP000318693"/>
    </source>
</evidence>
<dbReference type="Pfam" id="PF04023">
    <property type="entry name" value="FeoA"/>
    <property type="match status" value="1"/>
</dbReference>
<evidence type="ECO:0000259" key="2">
    <source>
        <dbReference type="SMART" id="SM00899"/>
    </source>
</evidence>
<evidence type="ECO:0000313" key="3">
    <source>
        <dbReference type="EMBL" id="TRW44239.1"/>
    </source>
</evidence>
<dbReference type="InterPro" id="IPR038157">
    <property type="entry name" value="FeoA_core_dom"/>
</dbReference>
<keyword evidence="1" id="KW-0408">Iron</keyword>
<reference evidence="3 4" key="1">
    <citation type="submission" date="2019-07" db="EMBL/GenBank/DDBJ databases">
        <title>Georgenia wutianyii sp. nov. and Georgenia *** sp. nov. isolated from plateau pika (Ochotona curzoniae) in the Qinghai-Tibet plateau of China.</title>
        <authorList>
            <person name="Tian Z."/>
        </authorList>
    </citation>
    <scope>NUCLEOTIDE SEQUENCE [LARGE SCALE GENOMIC DNA]</scope>
    <source>
        <strain evidence="3 4">Z446</strain>
    </source>
</reference>
<gene>
    <name evidence="3" type="ORF">FJ693_14310</name>
</gene>
<keyword evidence="4" id="KW-1185">Reference proteome</keyword>
<organism evidence="3 4">
    <name type="scientific">Georgenia yuyongxinii</name>
    <dbReference type="NCBI Taxonomy" id="2589797"/>
    <lineage>
        <taxon>Bacteria</taxon>
        <taxon>Bacillati</taxon>
        <taxon>Actinomycetota</taxon>
        <taxon>Actinomycetes</taxon>
        <taxon>Micrococcales</taxon>
        <taxon>Bogoriellaceae</taxon>
        <taxon>Georgenia</taxon>
    </lineage>
</organism>